<reference evidence="1 2" key="1">
    <citation type="submission" date="2018-06" db="EMBL/GenBank/DDBJ databases">
        <title>Combined omics and stable isotope probing to characterize newly discovered Mariana Back-Arc vent microbial communities.</title>
        <authorList>
            <person name="Trembath-Reichert E."/>
            <person name="Huber J.A."/>
        </authorList>
    </citation>
    <scope>NUCLEOTIDE SEQUENCE [LARGE SCALE GENOMIC DNA]</scope>
    <source>
        <strain evidence="1">MAG 63_1</strain>
    </source>
</reference>
<dbReference type="Gene3D" id="3.40.50.300">
    <property type="entry name" value="P-loop containing nucleotide triphosphate hydrolases"/>
    <property type="match status" value="1"/>
</dbReference>
<dbReference type="PANTHER" id="PTHR33477:SF3">
    <property type="entry name" value="P-LOOP NTPASE DOMAIN-CONTAINING PROTEIN LPA1 HOMOLOG 1"/>
    <property type="match status" value="1"/>
</dbReference>
<dbReference type="PANTHER" id="PTHR33477">
    <property type="entry name" value="P-LOOP NTPASE DOMAIN-CONTAINING PROTEIN LPA1 HOMOLOG 1"/>
    <property type="match status" value="1"/>
</dbReference>
<gene>
    <name evidence="1" type="ORF">DSY97_09725</name>
</gene>
<dbReference type="AlphaFoldDB" id="A0A432G1Y5"/>
<dbReference type="Proteomes" id="UP000286801">
    <property type="component" value="Unassembled WGS sequence"/>
</dbReference>
<dbReference type="EMBL" id="QNZL01000259">
    <property type="protein sequence ID" value="RTZ77513.1"/>
    <property type="molecule type" value="Genomic_DNA"/>
</dbReference>
<name>A0A432G1Y5_9DELT</name>
<dbReference type="InterPro" id="IPR027417">
    <property type="entry name" value="P-loop_NTPase"/>
</dbReference>
<evidence type="ECO:0000313" key="2">
    <source>
        <dbReference type="Proteomes" id="UP000286801"/>
    </source>
</evidence>
<accession>A0A432G1Y5</accession>
<dbReference type="SUPFAM" id="SSF52540">
    <property type="entry name" value="P-loop containing nucleoside triphosphate hydrolases"/>
    <property type="match status" value="1"/>
</dbReference>
<evidence type="ECO:0008006" key="3">
    <source>
        <dbReference type="Google" id="ProtNLM"/>
    </source>
</evidence>
<evidence type="ECO:0000313" key="1">
    <source>
        <dbReference type="EMBL" id="RTZ77513.1"/>
    </source>
</evidence>
<organism evidence="1 2">
    <name type="scientific">SAR324 cluster bacterium</name>
    <dbReference type="NCBI Taxonomy" id="2024889"/>
    <lineage>
        <taxon>Bacteria</taxon>
        <taxon>Deltaproteobacteria</taxon>
        <taxon>SAR324 cluster</taxon>
    </lineage>
</organism>
<protein>
    <recommendedName>
        <fullName evidence="3">ATP-cone domain-containing protein</fullName>
    </recommendedName>
</protein>
<proteinExistence type="predicted"/>
<sequence length="389" mass="44277">MMQLQVIRQDKSKHPFMRGMLAHKLMQRGLSFDQAYQISKDAKSYFQEKTEVTSDSLMQSVDELIVARYGKELLRTLISELFPSGKQICVFRRNATSPFSKGLLTQSITSAGIKPEEAYKIAFDLEADLIKKDILRISKKKLFEEVFSTIKKKYSPHLAGLYKLASRIDELDRPVIIYLAGASGTGKSVMSTFLAGRLGINKITGTDTIREIMRLVFKRDLLPSLHNSSSKAGVGMPKTLDKNARLISGFCLQAQQVSVGVKAVVDRAVKERTSMIIEGVHLLPYMQQTLQERTKRAYHIPITLSLMNDKHHKDRFFERGKGNELRKKEPYLRSFENIRSIHEYCISESENNEIEVVDNEDFDETTNTLMQLIINTLQEQVKSTLTSKS</sequence>
<comment type="caution">
    <text evidence="1">The sequence shown here is derived from an EMBL/GenBank/DDBJ whole genome shotgun (WGS) entry which is preliminary data.</text>
</comment>